<keyword evidence="8" id="KW-0044">Antibiotic</keyword>
<evidence type="ECO:0000256" key="7">
    <source>
        <dbReference type="ARBA" id="ARBA00022940"/>
    </source>
</evidence>
<dbReference type="Pfam" id="PF14862">
    <property type="entry name" value="Defensin_big"/>
    <property type="match status" value="1"/>
</dbReference>
<keyword evidence="6" id="KW-0732">Signal</keyword>
<evidence type="ECO:0000256" key="1">
    <source>
        <dbReference type="ARBA" id="ARBA00002878"/>
    </source>
</evidence>
<evidence type="ECO:0000256" key="10">
    <source>
        <dbReference type="ARBA" id="ARBA00040255"/>
    </source>
</evidence>
<evidence type="ECO:0000256" key="6">
    <source>
        <dbReference type="ARBA" id="ARBA00022729"/>
    </source>
</evidence>
<keyword evidence="5" id="KW-0929">Antimicrobial</keyword>
<dbReference type="KEGG" id="csyr:110595641"/>
<dbReference type="OrthoDB" id="9624411at2759"/>
<evidence type="ECO:0000259" key="14">
    <source>
        <dbReference type="Pfam" id="PF14862"/>
    </source>
</evidence>
<evidence type="ECO:0000256" key="13">
    <source>
        <dbReference type="ARBA" id="ARBA00042807"/>
    </source>
</evidence>
<dbReference type="AlphaFoldDB" id="A0A3Q0DZI3"/>
<feature type="domain" description="Big defensin" evidence="14">
    <location>
        <begin position="16"/>
        <end position="45"/>
    </location>
</feature>
<dbReference type="InterPro" id="IPR028060">
    <property type="entry name" value="Defensin_big_dom"/>
</dbReference>
<evidence type="ECO:0000256" key="9">
    <source>
        <dbReference type="ARBA" id="ARBA00023157"/>
    </source>
</evidence>
<gene>
    <name evidence="16" type="primary">LOC110595641</name>
</gene>
<accession>A0A3Q0DZI3</accession>
<evidence type="ECO:0000256" key="2">
    <source>
        <dbReference type="ARBA" id="ARBA00004613"/>
    </source>
</evidence>
<evidence type="ECO:0000256" key="4">
    <source>
        <dbReference type="ARBA" id="ARBA00022525"/>
    </source>
</evidence>
<evidence type="ECO:0000256" key="11">
    <source>
        <dbReference type="ARBA" id="ARBA00042460"/>
    </source>
</evidence>
<keyword evidence="7" id="KW-0211">Defensin</keyword>
<evidence type="ECO:0000313" key="16">
    <source>
        <dbReference type="RefSeq" id="XP_021568027.1"/>
    </source>
</evidence>
<dbReference type="GO" id="GO:0050829">
    <property type="term" value="P:defense response to Gram-negative bacterium"/>
    <property type="evidence" value="ECO:0007669"/>
    <property type="project" value="InterPro"/>
</dbReference>
<dbReference type="PANTHER" id="PTHR47902:SF1">
    <property type="entry name" value="BETA-DEFENSIN 119"/>
    <property type="match status" value="1"/>
</dbReference>
<dbReference type="GO" id="GO:0050830">
    <property type="term" value="P:defense response to Gram-positive bacterium"/>
    <property type="evidence" value="ECO:0007669"/>
    <property type="project" value="InterPro"/>
</dbReference>
<dbReference type="Proteomes" id="UP000189704">
    <property type="component" value="Unplaced"/>
</dbReference>
<dbReference type="PANTHER" id="PTHR47902">
    <property type="entry name" value="BETA-DEFENSIN 119"/>
    <property type="match status" value="1"/>
</dbReference>
<dbReference type="GO" id="GO:0061760">
    <property type="term" value="P:antifungal innate immune response"/>
    <property type="evidence" value="ECO:0007669"/>
    <property type="project" value="TreeGrafter"/>
</dbReference>
<dbReference type="RefSeq" id="XP_021568027.1">
    <property type="nucleotide sequence ID" value="XM_021712352.1"/>
</dbReference>
<evidence type="ECO:0000256" key="12">
    <source>
        <dbReference type="ARBA" id="ARBA00042474"/>
    </source>
</evidence>
<name>A0A3Q0DZI3_CARSF</name>
<evidence type="ECO:0000256" key="8">
    <source>
        <dbReference type="ARBA" id="ARBA00023022"/>
    </source>
</evidence>
<sequence>MNNGFTNENTNEFDGGRHNILRCMGNSGICRASCKRNEWPYFHCRSYQSCCLQSYMRISISGKEKNDDWSHEKHWPKVS</sequence>
<dbReference type="GeneID" id="110595641"/>
<comment type="function">
    <text evidence="1">Has antibacterial activity.</text>
</comment>
<evidence type="ECO:0000313" key="15">
    <source>
        <dbReference type="Proteomes" id="UP000189704"/>
    </source>
</evidence>
<evidence type="ECO:0000256" key="3">
    <source>
        <dbReference type="ARBA" id="ARBA00007371"/>
    </source>
</evidence>
<keyword evidence="9" id="KW-1015">Disulfide bond</keyword>
<proteinExistence type="inferred from homology"/>
<dbReference type="GO" id="GO:0001530">
    <property type="term" value="F:lipopolysaccharide binding"/>
    <property type="evidence" value="ECO:0007669"/>
    <property type="project" value="TreeGrafter"/>
</dbReference>
<keyword evidence="15" id="KW-1185">Reference proteome</keyword>
<dbReference type="GO" id="GO:0005576">
    <property type="term" value="C:extracellular region"/>
    <property type="evidence" value="ECO:0007669"/>
    <property type="project" value="UniProtKB-SubCell"/>
</dbReference>
<keyword evidence="4" id="KW-0964">Secreted</keyword>
<comment type="subcellular location">
    <subcellularLocation>
        <location evidence="2">Secreted</location>
    </subcellularLocation>
</comment>
<protein>
    <recommendedName>
        <fullName evidence="10">Beta-defensin 119</fullName>
    </recommendedName>
    <alternativeName>
        <fullName evidence="13">Beta-defensin 120</fullName>
    </alternativeName>
    <alternativeName>
        <fullName evidence="12">Defensin, beta 119</fullName>
    </alternativeName>
    <alternativeName>
        <fullName evidence="11">Defensin, beta 120</fullName>
    </alternativeName>
</protein>
<comment type="similarity">
    <text evidence="3">Belongs to the beta-defensin family.</text>
</comment>
<evidence type="ECO:0000256" key="5">
    <source>
        <dbReference type="ARBA" id="ARBA00022529"/>
    </source>
</evidence>
<organism evidence="15 16">
    <name type="scientific">Carlito syrichta</name>
    <name type="common">Philippine tarsier</name>
    <name type="synonym">Tarsius syrichta</name>
    <dbReference type="NCBI Taxonomy" id="1868482"/>
    <lineage>
        <taxon>Eukaryota</taxon>
        <taxon>Metazoa</taxon>
        <taxon>Chordata</taxon>
        <taxon>Craniata</taxon>
        <taxon>Vertebrata</taxon>
        <taxon>Euteleostomi</taxon>
        <taxon>Mammalia</taxon>
        <taxon>Eutheria</taxon>
        <taxon>Euarchontoglires</taxon>
        <taxon>Primates</taxon>
        <taxon>Haplorrhini</taxon>
        <taxon>Tarsiiformes</taxon>
        <taxon>Tarsiidae</taxon>
        <taxon>Carlito</taxon>
    </lineage>
</organism>
<reference evidence="16" key="1">
    <citation type="submission" date="2025-08" db="UniProtKB">
        <authorList>
            <consortium name="RefSeq"/>
        </authorList>
    </citation>
    <scope>IDENTIFICATION</scope>
</reference>